<dbReference type="Proteomes" id="UP001062776">
    <property type="component" value="Unassembled WGS sequence"/>
</dbReference>
<evidence type="ECO:0000313" key="3">
    <source>
        <dbReference type="Proteomes" id="UP001062776"/>
    </source>
</evidence>
<evidence type="ECO:0000256" key="1">
    <source>
        <dbReference type="SAM" id="MobiDB-lite"/>
    </source>
</evidence>
<feature type="compositionally biased region" description="Basic and acidic residues" evidence="1">
    <location>
        <begin position="54"/>
        <end position="68"/>
    </location>
</feature>
<gene>
    <name evidence="2" type="ORF">AA0535_1665</name>
</gene>
<reference evidence="2" key="1">
    <citation type="submission" date="2013-04" db="EMBL/GenBank/DDBJ databases">
        <title>The genome sequencing project of 58 acetic acid bacteria.</title>
        <authorList>
            <person name="Okamoto-Kainuma A."/>
            <person name="Ishikawa M."/>
            <person name="Umino S."/>
            <person name="Koizumi Y."/>
            <person name="Shiwa Y."/>
            <person name="Yoshikawa H."/>
            <person name="Matsutani M."/>
            <person name="Matsushita K."/>
        </authorList>
    </citation>
    <scope>NUCLEOTIDE SEQUENCE</scope>
    <source>
        <strain evidence="2">NRIC 0535</strain>
    </source>
</reference>
<protein>
    <submittedName>
        <fullName evidence="2">Uncharacterized protein</fullName>
    </submittedName>
</protein>
<feature type="region of interest" description="Disordered" evidence="1">
    <location>
        <begin position="19"/>
        <end position="68"/>
    </location>
</feature>
<accession>A0ABQ0Q315</accession>
<name>A0ABQ0Q315_9PROT</name>
<feature type="compositionally biased region" description="Polar residues" evidence="1">
    <location>
        <begin position="21"/>
        <end position="30"/>
    </location>
</feature>
<comment type="caution">
    <text evidence="2">The sequence shown here is derived from an EMBL/GenBank/DDBJ whole genome shotgun (WGS) entry which is preliminary data.</text>
</comment>
<organism evidence="2 3">
    <name type="scientific">Asaia krungthepensis NRIC 0535</name>
    <dbReference type="NCBI Taxonomy" id="1307925"/>
    <lineage>
        <taxon>Bacteria</taxon>
        <taxon>Pseudomonadati</taxon>
        <taxon>Pseudomonadota</taxon>
        <taxon>Alphaproteobacteria</taxon>
        <taxon>Acetobacterales</taxon>
        <taxon>Acetobacteraceae</taxon>
        <taxon>Asaia</taxon>
    </lineage>
</organism>
<keyword evidence="3" id="KW-1185">Reference proteome</keyword>
<sequence>MQVFTRLTELLRPACLESSHLWKTTMTNKPNPAKPGSDEPFEPYPDKSPQQDDAPEHPDHPEDGGKPA</sequence>
<evidence type="ECO:0000313" key="2">
    <source>
        <dbReference type="EMBL" id="GBQ88929.1"/>
    </source>
</evidence>
<proteinExistence type="predicted"/>
<dbReference type="EMBL" id="BAPV01000012">
    <property type="protein sequence ID" value="GBQ88929.1"/>
    <property type="molecule type" value="Genomic_DNA"/>
</dbReference>